<sequence length="244" mass="25386">MRDPRSGWIQLSAAEFSLVWSALNLGPIPTALGIPRLGRTARTRADLNTQASATLNSRDLGTVGQPAKDVAIPLHVLAGHEKLVEMTVDGQESSLAAVVGSGQRGTAVAARVGDEVRVGPVERITGALLDAVVPLPAGPGSSVNIRVADFDTACAAGERDGISGFSAELGRAGIRPRDASMVAKALTTRLGGGRLGVTHSRVRTAFSWVDTPDGRYVLRTTGDWVTVTPVDPPRLAALVDDTVV</sequence>
<dbReference type="RefSeq" id="WP_132110166.1">
    <property type="nucleotide sequence ID" value="NZ_SLWS01000001.1"/>
</dbReference>
<evidence type="ECO:0000256" key="4">
    <source>
        <dbReference type="ARBA" id="ARBA00023186"/>
    </source>
</evidence>
<keyword evidence="6" id="KW-1185">Reference proteome</keyword>
<gene>
    <name evidence="5" type="ORF">EV192_101191</name>
</gene>
<evidence type="ECO:0000256" key="2">
    <source>
        <dbReference type="ARBA" id="ARBA00006411"/>
    </source>
</evidence>
<proteinExistence type="inferred from homology"/>
<evidence type="ECO:0000313" key="5">
    <source>
        <dbReference type="EMBL" id="TCO64421.1"/>
    </source>
</evidence>
<dbReference type="AlphaFoldDB" id="A0A4R2JVD6"/>
<keyword evidence="4" id="KW-0143">Chaperone</keyword>
<comment type="subcellular location">
    <subcellularLocation>
        <location evidence="1">Cytoplasm</location>
    </subcellularLocation>
</comment>
<evidence type="ECO:0000256" key="3">
    <source>
        <dbReference type="ARBA" id="ARBA00022490"/>
    </source>
</evidence>
<dbReference type="EMBL" id="SLWS01000001">
    <property type="protein sequence ID" value="TCO64421.1"/>
    <property type="molecule type" value="Genomic_DNA"/>
</dbReference>
<organism evidence="5 6">
    <name type="scientific">Actinocrispum wychmicini</name>
    <dbReference type="NCBI Taxonomy" id="1213861"/>
    <lineage>
        <taxon>Bacteria</taxon>
        <taxon>Bacillati</taxon>
        <taxon>Actinomycetota</taxon>
        <taxon>Actinomycetes</taxon>
        <taxon>Pseudonocardiales</taxon>
        <taxon>Pseudonocardiaceae</taxon>
        <taxon>Actinocrispum</taxon>
    </lineage>
</organism>
<evidence type="ECO:0000256" key="1">
    <source>
        <dbReference type="ARBA" id="ARBA00004496"/>
    </source>
</evidence>
<comment type="similarity">
    <text evidence="2">Belongs to the EspG family.</text>
</comment>
<dbReference type="OrthoDB" id="3679349at2"/>
<accession>A0A4R2JVD6</accession>
<evidence type="ECO:0000313" key="6">
    <source>
        <dbReference type="Proteomes" id="UP000295680"/>
    </source>
</evidence>
<dbReference type="Pfam" id="PF14011">
    <property type="entry name" value="ESX-1_EspG"/>
    <property type="match status" value="1"/>
</dbReference>
<keyword evidence="3" id="KW-0963">Cytoplasm</keyword>
<comment type="caution">
    <text evidence="5">The sequence shown here is derived from an EMBL/GenBank/DDBJ whole genome shotgun (WGS) entry which is preliminary data.</text>
</comment>
<protein>
    <submittedName>
        <fullName evidence="5">ESAT-6 protein secretion system EspG family protein</fullName>
    </submittedName>
</protein>
<name>A0A4R2JVD6_9PSEU</name>
<dbReference type="Proteomes" id="UP000295680">
    <property type="component" value="Unassembled WGS sequence"/>
</dbReference>
<reference evidence="5 6" key="1">
    <citation type="submission" date="2019-03" db="EMBL/GenBank/DDBJ databases">
        <title>Genomic Encyclopedia of Type Strains, Phase IV (KMG-IV): sequencing the most valuable type-strain genomes for metagenomic binning, comparative biology and taxonomic classification.</title>
        <authorList>
            <person name="Goeker M."/>
        </authorList>
    </citation>
    <scope>NUCLEOTIDE SEQUENCE [LARGE SCALE GENOMIC DNA]</scope>
    <source>
        <strain evidence="5 6">DSM 45934</strain>
    </source>
</reference>
<dbReference type="InterPro" id="IPR025734">
    <property type="entry name" value="EspG"/>
</dbReference>